<feature type="compositionally biased region" description="Polar residues" evidence="1">
    <location>
        <begin position="1"/>
        <end position="14"/>
    </location>
</feature>
<proteinExistence type="predicted"/>
<evidence type="ECO:0000313" key="4">
    <source>
        <dbReference type="Proteomes" id="UP000550354"/>
    </source>
</evidence>
<dbReference type="SUPFAM" id="SSF53597">
    <property type="entry name" value="Dihydrofolate reductase-like"/>
    <property type="match status" value="1"/>
</dbReference>
<dbReference type="InterPro" id="IPR002734">
    <property type="entry name" value="RibDG_C"/>
</dbReference>
<organism evidence="3 4">
    <name type="scientific">Aeromicrobium phoceense</name>
    <dbReference type="NCBI Taxonomy" id="2754045"/>
    <lineage>
        <taxon>Bacteria</taxon>
        <taxon>Bacillati</taxon>
        <taxon>Actinomycetota</taxon>
        <taxon>Actinomycetes</taxon>
        <taxon>Propionibacteriales</taxon>
        <taxon>Nocardioidaceae</taxon>
        <taxon>Aeromicrobium</taxon>
    </lineage>
</organism>
<dbReference type="GO" id="GO:0008703">
    <property type="term" value="F:5-amino-6-(5-phosphoribosylamino)uracil reductase activity"/>
    <property type="evidence" value="ECO:0007669"/>
    <property type="project" value="InterPro"/>
</dbReference>
<feature type="region of interest" description="Disordered" evidence="1">
    <location>
        <begin position="1"/>
        <end position="21"/>
    </location>
</feature>
<keyword evidence="4" id="KW-1185">Reference proteome</keyword>
<evidence type="ECO:0000259" key="2">
    <source>
        <dbReference type="Pfam" id="PF01872"/>
    </source>
</evidence>
<dbReference type="InterPro" id="IPR024072">
    <property type="entry name" value="DHFR-like_dom_sf"/>
</dbReference>
<evidence type="ECO:0000313" key="3">
    <source>
        <dbReference type="EMBL" id="MBA4609603.1"/>
    </source>
</evidence>
<dbReference type="Pfam" id="PF01872">
    <property type="entry name" value="RibD_C"/>
    <property type="match status" value="1"/>
</dbReference>
<feature type="domain" description="Bacterial bifunctional deaminase-reductase C-terminal" evidence="2">
    <location>
        <begin position="36"/>
        <end position="163"/>
    </location>
</feature>
<evidence type="ECO:0000256" key="1">
    <source>
        <dbReference type="SAM" id="MobiDB-lite"/>
    </source>
</evidence>
<name>A0A838XRH8_9ACTN</name>
<dbReference type="AlphaFoldDB" id="A0A838XRH8"/>
<dbReference type="RefSeq" id="WP_181756457.1">
    <property type="nucleotide sequence ID" value="NZ_JACEOG010000002.1"/>
</dbReference>
<dbReference type="GO" id="GO:0009231">
    <property type="term" value="P:riboflavin biosynthetic process"/>
    <property type="evidence" value="ECO:0007669"/>
    <property type="project" value="InterPro"/>
</dbReference>
<sequence length="182" mass="19551">MSSPRSGRRSTATRQGRRGKGEIFAAVPPEADAASQRWNLELLDRVDHVLLGRRTYDLFVQYWPGADDPIAERVNAIPKVVCSRSLDAAPWGGFAPARVVPDASAHLRSFHDGTDGVVLVWGSLSIVHELVEAGQLDELDLFVAPVVLGGGTPLLPAPVGLRQRAVEDLGGATHLRLALAPR</sequence>
<comment type="caution">
    <text evidence="3">The sequence shown here is derived from an EMBL/GenBank/DDBJ whole genome shotgun (WGS) entry which is preliminary data.</text>
</comment>
<gene>
    <name evidence="3" type="ORF">H1W00_14050</name>
</gene>
<accession>A0A838XRH8</accession>
<dbReference type="EMBL" id="JACEOG010000002">
    <property type="protein sequence ID" value="MBA4609603.1"/>
    <property type="molecule type" value="Genomic_DNA"/>
</dbReference>
<protein>
    <submittedName>
        <fullName evidence="3">Dihydrofolate reductase family protein</fullName>
    </submittedName>
</protein>
<reference evidence="3 4" key="1">
    <citation type="submission" date="2020-07" db="EMBL/GenBank/DDBJ databases">
        <title>Draft genome and description of Aeromicrobium phoceense strain Marseille-Q0843 isolated from healthy skin swab.</title>
        <authorList>
            <person name="Boxberger M."/>
            <person name="La Scola B."/>
        </authorList>
    </citation>
    <scope>NUCLEOTIDE SEQUENCE [LARGE SCALE GENOMIC DNA]</scope>
    <source>
        <strain evidence="3 4">Marseille-Q0843</strain>
    </source>
</reference>
<dbReference type="Gene3D" id="3.40.430.10">
    <property type="entry name" value="Dihydrofolate Reductase, subunit A"/>
    <property type="match status" value="1"/>
</dbReference>
<dbReference type="Proteomes" id="UP000550354">
    <property type="component" value="Unassembled WGS sequence"/>
</dbReference>